<name>J7S3Z7_HUIN7</name>
<evidence type="ECO:0000256" key="2">
    <source>
        <dbReference type="ARBA" id="ARBA00004604"/>
    </source>
</evidence>
<dbReference type="GO" id="GO:0005730">
    <property type="term" value="C:nucleolus"/>
    <property type="evidence" value="ECO:0007669"/>
    <property type="project" value="UniProtKB-SubCell"/>
</dbReference>
<reference evidence="8" key="2">
    <citation type="submission" date="2012-08" db="EMBL/GenBank/DDBJ databases">
        <title>Genome sequence of Kazachstania naganishii.</title>
        <authorList>
            <person name="Gordon J.L."/>
            <person name="Armisen D."/>
            <person name="Proux-Wera E."/>
            <person name="OhEigeartaigh S.S."/>
            <person name="Byrne K.P."/>
            <person name="Wolfe K.H."/>
        </authorList>
    </citation>
    <scope>NUCLEOTIDE SEQUENCE [LARGE SCALE GENOMIC DNA]</scope>
    <source>
        <strain evidence="8">ATCC MYA-139 / BCRC 22969 / CBS 8797 / CCRC 22969 / KCTC 17520 / NBRC 10181 / NCYC 3082</strain>
    </source>
</reference>
<dbReference type="Gene3D" id="2.130.10.10">
    <property type="entry name" value="YVTN repeat-like/Quinoprotein amine dehydrogenase"/>
    <property type="match status" value="1"/>
</dbReference>
<dbReference type="GO" id="GO:0042273">
    <property type="term" value="P:ribosomal large subunit biogenesis"/>
    <property type="evidence" value="ECO:0007669"/>
    <property type="project" value="EnsemblFungi"/>
</dbReference>
<dbReference type="EMBL" id="HE978326">
    <property type="protein sequence ID" value="CCK72922.1"/>
    <property type="molecule type" value="Genomic_DNA"/>
</dbReference>
<dbReference type="GeneID" id="34528702"/>
<organism evidence="7 8">
    <name type="scientific">Huiozyma naganishii (strain ATCC MYA-139 / BCRC 22969 / CBS 8797 / KCTC 17520 / NBRC 10181 / NCYC 3082 / Yp74L-3)</name>
    <name type="common">Yeast</name>
    <name type="synonym">Kazachstania naganishii</name>
    <dbReference type="NCBI Taxonomy" id="1071383"/>
    <lineage>
        <taxon>Eukaryota</taxon>
        <taxon>Fungi</taxon>
        <taxon>Dikarya</taxon>
        <taxon>Ascomycota</taxon>
        <taxon>Saccharomycotina</taxon>
        <taxon>Saccharomycetes</taxon>
        <taxon>Saccharomycetales</taxon>
        <taxon>Saccharomycetaceae</taxon>
        <taxon>Huiozyma</taxon>
    </lineage>
</organism>
<keyword evidence="6" id="KW-0690">Ribosome biogenesis</keyword>
<gene>
    <name evidence="7" type="primary">KNAG0M00690</name>
    <name evidence="7" type="ordered locus">KNAG_0M00690</name>
</gene>
<dbReference type="PANTHER" id="PTHR16038:SF4">
    <property type="entry name" value="WD REPEAT-CONTAINING PROTEIN 74"/>
    <property type="match status" value="1"/>
</dbReference>
<dbReference type="InterPro" id="IPR037379">
    <property type="entry name" value="WDR74/Nsa1"/>
</dbReference>
<evidence type="ECO:0000313" key="7">
    <source>
        <dbReference type="EMBL" id="CCK72922.1"/>
    </source>
</evidence>
<dbReference type="STRING" id="1071383.J7S3Z7"/>
<evidence type="ECO:0000256" key="4">
    <source>
        <dbReference type="ARBA" id="ARBA00011187"/>
    </source>
</evidence>
<dbReference type="SUPFAM" id="SSF50978">
    <property type="entry name" value="WD40 repeat-like"/>
    <property type="match status" value="1"/>
</dbReference>
<protein>
    <recommendedName>
        <fullName evidence="5">Ribosome biogenesis protein NSA1</fullName>
    </recommendedName>
</protein>
<dbReference type="GO" id="GO:0030687">
    <property type="term" value="C:preribosome, large subunit precursor"/>
    <property type="evidence" value="ECO:0007669"/>
    <property type="project" value="EnsemblFungi"/>
</dbReference>
<dbReference type="HOGENOM" id="CLU_033769_4_0_1"/>
<dbReference type="PANTHER" id="PTHR16038">
    <property type="entry name" value="NOP SEVEN ASSOCIATED PROTEIN 1"/>
    <property type="match status" value="1"/>
</dbReference>
<dbReference type="RefSeq" id="XP_022467166.1">
    <property type="nucleotide sequence ID" value="XM_022610918.1"/>
</dbReference>
<evidence type="ECO:0000256" key="3">
    <source>
        <dbReference type="ARBA" id="ARBA00007861"/>
    </source>
</evidence>
<dbReference type="OrthoDB" id="18388at2759"/>
<evidence type="ECO:0000256" key="6">
    <source>
        <dbReference type="ARBA" id="ARBA00022517"/>
    </source>
</evidence>
<dbReference type="eggNOG" id="KOG3881">
    <property type="taxonomic scope" value="Eukaryota"/>
</dbReference>
<dbReference type="OMA" id="IWEAKNV"/>
<dbReference type="GO" id="GO:0006364">
    <property type="term" value="P:rRNA processing"/>
    <property type="evidence" value="ECO:0007669"/>
    <property type="project" value="UniProtKB-KW"/>
</dbReference>
<dbReference type="InterPro" id="IPR015943">
    <property type="entry name" value="WD40/YVTN_repeat-like_dom_sf"/>
</dbReference>
<dbReference type="InterPro" id="IPR036322">
    <property type="entry name" value="WD40_repeat_dom_sf"/>
</dbReference>
<evidence type="ECO:0000313" key="8">
    <source>
        <dbReference type="Proteomes" id="UP000006310"/>
    </source>
</evidence>
<comment type="subcellular location">
    <subcellularLocation>
        <location evidence="2">Nucleus</location>
        <location evidence="2">Nucleolus</location>
    </subcellularLocation>
</comment>
<dbReference type="KEGG" id="kng:KNAG_0M00690"/>
<keyword evidence="8" id="KW-1185">Reference proteome</keyword>
<comment type="subunit">
    <text evidence="4">Component of the pre-66S ribosomal particle.</text>
</comment>
<sequence length="440" mass="49744">MRLLLGCKDSNCVKELVCNVGANTAVKGSDTDIYLGSSQLVGGSQNAIDRWVRVIDDDSKFVFARSNGTLQLCERKAVVNLESVEEDASKVPLFKWEVIMDFNESLFDQSVLDSLMAASNRRTKMPDAFVTLCWLKKGVLLAATKSGLVHIISVSSKNKITKTCTHKVKAPLEFVQLYDNTTLKDKYVFATGGEENLVKLFDLDKTYQKLNQIWEAKNVKNDRLDMKVPIWPMQLRFLDPEPVSSAENEGELNFQFAVVTRWSHLGIYQTRHGRKPLRYIDLFPGREPLTSLEFVGETTANKNLKSSNIKEFSFVTTDTKHGVWKFNAAGTLLGKYGKSDIVGAPTFISICHDEGYLLQGGLDRYVRVFDVQSLRTLAKVYTPSKVNLIELLDNKPVQTAEPVVDKQKTKQKRKRVIEETEEDVDKLWDTLESKAKKIKE</sequence>
<proteinExistence type="inferred from homology"/>
<evidence type="ECO:0000256" key="1">
    <source>
        <dbReference type="ARBA" id="ARBA00002889"/>
    </source>
</evidence>
<dbReference type="AlphaFoldDB" id="J7S3Z7"/>
<comment type="function">
    <text evidence="1">Involved in the biogenesis of the 60S ribosomal subunit.</text>
</comment>
<reference evidence="7 8" key="1">
    <citation type="journal article" date="2011" name="Proc. Natl. Acad. Sci. U.S.A.">
        <title>Evolutionary erosion of yeast sex chromosomes by mating-type switching accidents.</title>
        <authorList>
            <person name="Gordon J.L."/>
            <person name="Armisen D."/>
            <person name="Proux-Wera E."/>
            <person name="Oheigeartaigh S.S."/>
            <person name="Byrne K.P."/>
            <person name="Wolfe K.H."/>
        </authorList>
    </citation>
    <scope>NUCLEOTIDE SEQUENCE [LARGE SCALE GENOMIC DNA]</scope>
    <source>
        <strain evidence="8">ATCC MYA-139 / BCRC 22969 / CBS 8797 / CCRC 22969 / KCTC 17520 / NBRC 10181 / NCYC 3082</strain>
    </source>
</reference>
<accession>J7S3Z7</accession>
<evidence type="ECO:0000256" key="5">
    <source>
        <dbReference type="ARBA" id="ARBA00014234"/>
    </source>
</evidence>
<dbReference type="Proteomes" id="UP000006310">
    <property type="component" value="Chromosome 13"/>
</dbReference>
<comment type="similarity">
    <text evidence="3">Belongs to the NSA1 family.</text>
</comment>
<dbReference type="CDD" id="cd22858">
    <property type="entry name" value="Nsa1"/>
    <property type="match status" value="1"/>
</dbReference>